<dbReference type="InterPro" id="IPR001841">
    <property type="entry name" value="Znf_RING"/>
</dbReference>
<dbReference type="InterPro" id="IPR013320">
    <property type="entry name" value="ConA-like_dom_sf"/>
</dbReference>
<dbReference type="PROSITE" id="PS50188">
    <property type="entry name" value="B302_SPRY"/>
    <property type="match status" value="1"/>
</dbReference>
<keyword evidence="2" id="KW-0479">Metal-binding</keyword>
<dbReference type="Pfam" id="PF00622">
    <property type="entry name" value="SPRY"/>
    <property type="match status" value="1"/>
</dbReference>
<dbReference type="SMART" id="SM00589">
    <property type="entry name" value="PRY"/>
    <property type="match status" value="1"/>
</dbReference>
<dbReference type="GO" id="GO:0045087">
    <property type="term" value="P:innate immune response"/>
    <property type="evidence" value="ECO:0007669"/>
    <property type="project" value="UniProtKB-KW"/>
</dbReference>
<dbReference type="PANTHER" id="PTHR25465">
    <property type="entry name" value="B-BOX DOMAIN CONTAINING"/>
    <property type="match status" value="1"/>
</dbReference>
<keyword evidence="3 6" id="KW-0863">Zinc-finger</keyword>
<keyword evidence="4" id="KW-0862">Zinc</keyword>
<accession>A0A3N0Y749</accession>
<proteinExistence type="predicted"/>
<evidence type="ECO:0000313" key="11">
    <source>
        <dbReference type="EMBL" id="ROL42036.1"/>
    </source>
</evidence>
<dbReference type="Pfam" id="PF25600">
    <property type="entry name" value="TRIM_CC"/>
    <property type="match status" value="1"/>
</dbReference>
<keyword evidence="12" id="KW-1185">Reference proteome</keyword>
<gene>
    <name evidence="11" type="ORF">DPX16_1017</name>
</gene>
<dbReference type="SUPFAM" id="SSF49899">
    <property type="entry name" value="Concanavalin A-like lectins/glucanases"/>
    <property type="match status" value="1"/>
</dbReference>
<dbReference type="InterPro" id="IPR001870">
    <property type="entry name" value="B30.2/SPRY"/>
</dbReference>
<keyword evidence="7" id="KW-0175">Coiled coil</keyword>
<dbReference type="Gene3D" id="3.30.160.60">
    <property type="entry name" value="Classic Zinc Finger"/>
    <property type="match status" value="1"/>
</dbReference>
<dbReference type="CDD" id="cd16040">
    <property type="entry name" value="SPRY_PRY_SNTX"/>
    <property type="match status" value="1"/>
</dbReference>
<sequence length="585" mass="67242">MAEASISWAEDQFCCPVCLDLLNDPVTIPCGHSYCKECISGCWDQDDRKGIYSCPQCRKTFTTRPVLSKNVMFAGMVEQLKTMRLQSAPAAAPEVPHTGSGDVQCDSCTGRKQKAVKSCLECRSSYCQNHLEQHENLFRGKRHNLMDATGRLQEMICTRHGKMLEIYCRTDQRCICMLCLVDEHKDHDTVSTEVAKTEKQKHFEETQKNIQKTIQQRKIDLRRMREAVESHKRSAQTAMEGSERIFTELIRSIEKRHAEVKQLIRDQERAAVKQAEERLARLELELDDLRWKETELKQLSNTDDYIHFLQSCPSVSFSGSTYSFTVSSHPNFDEVVKSVSQLRDKLQQFCTDEIERLSKTVKTVQVIVPSREFTTRKEFLQYSRLLTLDVNSVNNWLRLFEENTVITYSDTRLPYPNHPDRFDSWTEAMCRESVTGRCYWEVEWAGDGRLGVDIGVTYKSIGRKGNGPECAVGRNNQSWCLFCSPDYCSFWHNNIETVLPVVNVSSTIGVYVDHSAGILSFYSVSDTMSLIHRVQTTFTQPLYAVFGFDKETAVKLSNRLNNSDIIHILNPDILRALLLRRMMMS</sequence>
<evidence type="ECO:0000259" key="8">
    <source>
        <dbReference type="PROSITE" id="PS50089"/>
    </source>
</evidence>
<evidence type="ECO:0000256" key="5">
    <source>
        <dbReference type="ARBA" id="ARBA00022859"/>
    </source>
</evidence>
<dbReference type="SMART" id="SM00449">
    <property type="entry name" value="SPRY"/>
    <property type="match status" value="1"/>
</dbReference>
<dbReference type="InterPro" id="IPR058030">
    <property type="entry name" value="TRIM8/14/16/25/29/45/65_CC"/>
</dbReference>
<evidence type="ECO:0000259" key="9">
    <source>
        <dbReference type="PROSITE" id="PS50119"/>
    </source>
</evidence>
<evidence type="ECO:0000256" key="1">
    <source>
        <dbReference type="ARBA" id="ARBA00022588"/>
    </source>
</evidence>
<feature type="coiled-coil region" evidence="7">
    <location>
        <begin position="250"/>
        <end position="299"/>
    </location>
</feature>
<dbReference type="SMART" id="SM00184">
    <property type="entry name" value="RING"/>
    <property type="match status" value="1"/>
</dbReference>
<dbReference type="PROSITE" id="PS50089">
    <property type="entry name" value="ZF_RING_2"/>
    <property type="match status" value="1"/>
</dbReference>
<evidence type="ECO:0000256" key="4">
    <source>
        <dbReference type="ARBA" id="ARBA00022833"/>
    </source>
</evidence>
<evidence type="ECO:0000256" key="7">
    <source>
        <dbReference type="SAM" id="Coils"/>
    </source>
</evidence>
<evidence type="ECO:0000259" key="10">
    <source>
        <dbReference type="PROSITE" id="PS50188"/>
    </source>
</evidence>
<dbReference type="Gene3D" id="2.60.120.920">
    <property type="match status" value="1"/>
</dbReference>
<dbReference type="GO" id="GO:0005737">
    <property type="term" value="C:cytoplasm"/>
    <property type="evidence" value="ECO:0007669"/>
    <property type="project" value="UniProtKB-ARBA"/>
</dbReference>
<dbReference type="InterPro" id="IPR013083">
    <property type="entry name" value="Znf_RING/FYVE/PHD"/>
</dbReference>
<dbReference type="SUPFAM" id="SSF57845">
    <property type="entry name" value="B-box zinc-binding domain"/>
    <property type="match status" value="1"/>
</dbReference>
<dbReference type="Pfam" id="PF15227">
    <property type="entry name" value="zf-C3HC4_4"/>
    <property type="match status" value="1"/>
</dbReference>
<dbReference type="InterPro" id="IPR043136">
    <property type="entry name" value="B30.2/SPRY_sf"/>
</dbReference>
<dbReference type="GO" id="GO:0008270">
    <property type="term" value="F:zinc ion binding"/>
    <property type="evidence" value="ECO:0007669"/>
    <property type="project" value="UniProtKB-KW"/>
</dbReference>
<feature type="domain" description="RING-type" evidence="8">
    <location>
        <begin position="15"/>
        <end position="58"/>
    </location>
</feature>
<dbReference type="SUPFAM" id="SSF57850">
    <property type="entry name" value="RING/U-box"/>
    <property type="match status" value="1"/>
</dbReference>
<dbReference type="Gene3D" id="3.30.40.10">
    <property type="entry name" value="Zinc/RING finger domain, C3HC4 (zinc finger)"/>
    <property type="match status" value="1"/>
</dbReference>
<evidence type="ECO:0000313" key="12">
    <source>
        <dbReference type="Proteomes" id="UP000281406"/>
    </source>
</evidence>
<keyword evidence="5" id="KW-0391">Immunity</keyword>
<dbReference type="PROSITE" id="PS00518">
    <property type="entry name" value="ZF_RING_1"/>
    <property type="match status" value="1"/>
</dbReference>
<dbReference type="Proteomes" id="UP000281406">
    <property type="component" value="Unassembled WGS sequence"/>
</dbReference>
<evidence type="ECO:0000256" key="3">
    <source>
        <dbReference type="ARBA" id="ARBA00022771"/>
    </source>
</evidence>
<dbReference type="InterPro" id="IPR017907">
    <property type="entry name" value="Znf_RING_CS"/>
</dbReference>
<dbReference type="PRINTS" id="PR01407">
    <property type="entry name" value="BUTYPHLNCDUF"/>
</dbReference>
<dbReference type="InterPro" id="IPR000315">
    <property type="entry name" value="Znf_B-box"/>
</dbReference>
<dbReference type="Pfam" id="PF00643">
    <property type="entry name" value="zf-B_box"/>
    <property type="match status" value="1"/>
</dbReference>
<dbReference type="InterPro" id="IPR006574">
    <property type="entry name" value="PRY"/>
</dbReference>
<dbReference type="Gene3D" id="4.10.830.40">
    <property type="match status" value="1"/>
</dbReference>
<dbReference type="CDD" id="cd19769">
    <property type="entry name" value="Bbox2_TRIM16-like"/>
    <property type="match status" value="1"/>
</dbReference>
<dbReference type="OrthoDB" id="6105938at2759"/>
<organism evidence="11 12">
    <name type="scientific">Anabarilius grahami</name>
    <name type="common">Kanglang fish</name>
    <name type="synonym">Barilius grahami</name>
    <dbReference type="NCBI Taxonomy" id="495550"/>
    <lineage>
        <taxon>Eukaryota</taxon>
        <taxon>Metazoa</taxon>
        <taxon>Chordata</taxon>
        <taxon>Craniata</taxon>
        <taxon>Vertebrata</taxon>
        <taxon>Euteleostomi</taxon>
        <taxon>Actinopterygii</taxon>
        <taxon>Neopterygii</taxon>
        <taxon>Teleostei</taxon>
        <taxon>Ostariophysi</taxon>
        <taxon>Cypriniformes</taxon>
        <taxon>Xenocyprididae</taxon>
        <taxon>Xenocypridinae</taxon>
        <taxon>Xenocypridinae incertae sedis</taxon>
        <taxon>Anabarilius</taxon>
    </lineage>
</organism>
<name>A0A3N0Y749_ANAGA</name>
<protein>
    <submittedName>
        <fullName evidence="11">Tripartite motif-containing protein 16</fullName>
    </submittedName>
</protein>
<keyword evidence="1" id="KW-0399">Innate immunity</keyword>
<evidence type="ECO:0000256" key="2">
    <source>
        <dbReference type="ARBA" id="ARBA00022723"/>
    </source>
</evidence>
<dbReference type="SMART" id="SM00336">
    <property type="entry name" value="BBOX"/>
    <property type="match status" value="1"/>
</dbReference>
<feature type="domain" description="B30.2/SPRY" evidence="10">
    <location>
        <begin position="366"/>
        <end position="565"/>
    </location>
</feature>
<dbReference type="AlphaFoldDB" id="A0A3N0Y749"/>
<evidence type="ECO:0000256" key="6">
    <source>
        <dbReference type="PROSITE-ProRule" id="PRU00024"/>
    </source>
</evidence>
<reference evidence="11 12" key="1">
    <citation type="submission" date="2018-10" db="EMBL/GenBank/DDBJ databases">
        <title>Genome assembly for a Yunnan-Guizhou Plateau 3E fish, Anabarilius grahami (Regan), and its evolutionary and genetic applications.</title>
        <authorList>
            <person name="Jiang W."/>
        </authorList>
    </citation>
    <scope>NUCLEOTIDE SEQUENCE [LARGE SCALE GENOMIC DNA]</scope>
    <source>
        <strain evidence="11">AG-KIZ</strain>
        <tissue evidence="11">Muscle</tissue>
    </source>
</reference>
<dbReference type="Pfam" id="PF13765">
    <property type="entry name" value="PRY"/>
    <property type="match status" value="1"/>
</dbReference>
<comment type="caution">
    <text evidence="11">The sequence shown here is derived from an EMBL/GenBank/DDBJ whole genome shotgun (WGS) entry which is preliminary data.</text>
</comment>
<dbReference type="InterPro" id="IPR003879">
    <property type="entry name" value="Butyrophylin_SPRY"/>
</dbReference>
<feature type="domain" description="B box-type" evidence="9">
    <location>
        <begin position="152"/>
        <end position="192"/>
    </location>
</feature>
<dbReference type="EMBL" id="RJVU01050738">
    <property type="protein sequence ID" value="ROL42036.1"/>
    <property type="molecule type" value="Genomic_DNA"/>
</dbReference>
<dbReference type="InterPro" id="IPR003877">
    <property type="entry name" value="SPRY_dom"/>
</dbReference>
<dbReference type="PROSITE" id="PS50119">
    <property type="entry name" value="ZF_BBOX"/>
    <property type="match status" value="1"/>
</dbReference>
<dbReference type="InterPro" id="IPR051051">
    <property type="entry name" value="E3_ubiq-ligase_TRIM/RNF"/>
</dbReference>
<dbReference type="PANTHER" id="PTHR25465:SF5">
    <property type="entry name" value="E3 UBIQUITIN_ISG15 LIGASE TRIM25-RELATED"/>
    <property type="match status" value="1"/>
</dbReference>